<feature type="compositionally biased region" description="Polar residues" evidence="1">
    <location>
        <begin position="144"/>
        <end position="160"/>
    </location>
</feature>
<keyword evidence="4" id="KW-1185">Reference proteome</keyword>
<dbReference type="AlphaFoldDB" id="B0DSG9"/>
<name>B0DSG9_LACBS</name>
<reference evidence="3 4" key="1">
    <citation type="journal article" date="2008" name="Nature">
        <title>The genome of Laccaria bicolor provides insights into mycorrhizal symbiosis.</title>
        <authorList>
            <person name="Martin F."/>
            <person name="Aerts A."/>
            <person name="Ahren D."/>
            <person name="Brun A."/>
            <person name="Danchin E.G.J."/>
            <person name="Duchaussoy F."/>
            <person name="Gibon J."/>
            <person name="Kohler A."/>
            <person name="Lindquist E."/>
            <person name="Pereda V."/>
            <person name="Salamov A."/>
            <person name="Shapiro H.J."/>
            <person name="Wuyts J."/>
            <person name="Blaudez D."/>
            <person name="Buee M."/>
            <person name="Brokstein P."/>
            <person name="Canbaeck B."/>
            <person name="Cohen D."/>
            <person name="Courty P.E."/>
            <person name="Coutinho P.M."/>
            <person name="Delaruelle C."/>
            <person name="Detter J.C."/>
            <person name="Deveau A."/>
            <person name="DiFazio S."/>
            <person name="Duplessis S."/>
            <person name="Fraissinet-Tachet L."/>
            <person name="Lucic E."/>
            <person name="Frey-Klett P."/>
            <person name="Fourrey C."/>
            <person name="Feussner I."/>
            <person name="Gay G."/>
            <person name="Grimwood J."/>
            <person name="Hoegger P.J."/>
            <person name="Jain P."/>
            <person name="Kilaru S."/>
            <person name="Labbe J."/>
            <person name="Lin Y.C."/>
            <person name="Legue V."/>
            <person name="Le Tacon F."/>
            <person name="Marmeisse R."/>
            <person name="Melayah D."/>
            <person name="Montanini B."/>
            <person name="Muratet M."/>
            <person name="Nehls U."/>
            <person name="Niculita-Hirzel H."/>
            <person name="Oudot-Le Secq M.P."/>
            <person name="Peter M."/>
            <person name="Quesneville H."/>
            <person name="Rajashekar B."/>
            <person name="Reich M."/>
            <person name="Rouhier N."/>
            <person name="Schmutz J."/>
            <person name="Yin T."/>
            <person name="Chalot M."/>
            <person name="Henrissat B."/>
            <person name="Kuees U."/>
            <person name="Lucas S."/>
            <person name="Van de Peer Y."/>
            <person name="Podila G.K."/>
            <person name="Polle A."/>
            <person name="Pukkila P.J."/>
            <person name="Richardson P.M."/>
            <person name="Rouze P."/>
            <person name="Sanders I.R."/>
            <person name="Stajich J.E."/>
            <person name="Tunlid A."/>
            <person name="Tuskan G."/>
            <person name="Grigoriev I.V."/>
        </authorList>
    </citation>
    <scope>NUCLEOTIDE SEQUENCE [LARGE SCALE GENOMIC DNA]</scope>
    <source>
        <strain evidence="4">S238N-H82 / ATCC MYA-4686</strain>
    </source>
</reference>
<dbReference type="STRING" id="486041.B0DSG9"/>
<dbReference type="Gene3D" id="1.25.40.10">
    <property type="entry name" value="Tetratricopeptide repeat domain"/>
    <property type="match status" value="1"/>
</dbReference>
<dbReference type="InterPro" id="IPR032867">
    <property type="entry name" value="DYW_dom"/>
</dbReference>
<proteinExistence type="predicted"/>
<dbReference type="Proteomes" id="UP000001194">
    <property type="component" value="Unassembled WGS sequence"/>
</dbReference>
<dbReference type="GO" id="GO:0009451">
    <property type="term" value="P:RNA modification"/>
    <property type="evidence" value="ECO:0007669"/>
    <property type="project" value="InterPro"/>
</dbReference>
<dbReference type="Pfam" id="PF14432">
    <property type="entry name" value="DYW_deaminase"/>
    <property type="match status" value="1"/>
</dbReference>
<dbReference type="EMBL" id="DS547130">
    <property type="protein sequence ID" value="EDR02471.1"/>
    <property type="molecule type" value="Genomic_DNA"/>
</dbReference>
<accession>B0DSG9</accession>
<sequence>MPTVHAFDQNMRTTSSPLMAATKPPHKRRRLTGSATPPPTTMQPPPGKVLAASNNTNVTAKPANGIPVCTSCHRALNALQGNLLHCARCSSTTCAICSRVCTACAPSLPPTPHLSWSPSPSPSPHASPRRSALSLHSVNTNLITTSSGSSWPHVTNNNTVAGKRRKVADNDDDSDGADRRYERATGHHSSSDLDLFGCGPGCGRTLCRNCCFENIQKQDGRAVKACDSSVAYLHSRVLIIIATTTLFSTNVDSRDSQPTPSPSDIVAWDGVCFRIRFFWLFVWQTIVSVLASYVNLAADHDFHDEDSLVFGYASAMASDLPTSFPIYIATRRQTRTFAQTLLPISDTSLDFFDSERRSWIRPENSARKNEDAYPVIYEYYLSSVKLILGLNMILEVDPCLPLLTQISVKKPFPGWSHPYWHSTERTTQAESRDGIMGGGFLTSLLRVAKNSREVRDIVNEAARRFEGTIPWQLLSAAAHVSAGPSVDDPKLAGTLLASISPKDIPYVREGVLRAVLGNASRHKNRTVALNAFRLLVARNTPLITTDYARVLHSGIDSMCHVRHNFDLADRVWQWAAPRRHVRHGDQELCYVVAQYLLLCGRAGNKEVAHQVWQEAKKMGLAHLPVVTGSMLSVLAMHGADGETLELLKDIPPASLNSHMVTAALTAFSHSGNVDAAHALLEQVEMHESQTPIASIQSYTALVDGYARSGDFTSALAIIDHPKRQKVGEDDVMWMTVLGPCRRFKNLPVAQTAFVAIQRLGSPEHRASAYVLMSDIYNACGDTMAALRMQQERLRKGLMKERGAVTLTMDNGETHVFYVREVPPALVPARRAIEQKLKEWTRWLGLCGISDESIRCQHSEKLALAYAVTQGMRQITLRKNLRICDACHEASKQITIFESISIHHWDRSRMHVMKDGKCSCHDRY</sequence>
<feature type="region of interest" description="Disordered" evidence="1">
    <location>
        <begin position="144"/>
        <end position="191"/>
    </location>
</feature>
<dbReference type="InterPro" id="IPR002885">
    <property type="entry name" value="PPR_rpt"/>
</dbReference>
<dbReference type="KEGG" id="lbc:LACBIDRAFT_295434"/>
<protein>
    <submittedName>
        <fullName evidence="3">Predicted protein</fullName>
    </submittedName>
</protein>
<dbReference type="SUPFAM" id="SSF57903">
    <property type="entry name" value="FYVE/PHD zinc finger"/>
    <property type="match status" value="1"/>
</dbReference>
<feature type="region of interest" description="Disordered" evidence="1">
    <location>
        <begin position="112"/>
        <end position="132"/>
    </location>
</feature>
<feature type="compositionally biased region" description="Pro residues" evidence="1">
    <location>
        <begin position="36"/>
        <end position="47"/>
    </location>
</feature>
<dbReference type="Pfam" id="PF01535">
    <property type="entry name" value="PPR"/>
    <property type="match status" value="1"/>
</dbReference>
<dbReference type="InParanoid" id="B0DSG9"/>
<evidence type="ECO:0000313" key="4">
    <source>
        <dbReference type="Proteomes" id="UP000001194"/>
    </source>
</evidence>
<dbReference type="OrthoDB" id="185373at2759"/>
<organism evidence="4">
    <name type="scientific">Laccaria bicolor (strain S238N-H82 / ATCC MYA-4686)</name>
    <name type="common">Bicoloured deceiver</name>
    <name type="synonym">Laccaria laccata var. bicolor</name>
    <dbReference type="NCBI Taxonomy" id="486041"/>
    <lineage>
        <taxon>Eukaryota</taxon>
        <taxon>Fungi</taxon>
        <taxon>Dikarya</taxon>
        <taxon>Basidiomycota</taxon>
        <taxon>Agaricomycotina</taxon>
        <taxon>Agaricomycetes</taxon>
        <taxon>Agaricomycetidae</taxon>
        <taxon>Agaricales</taxon>
        <taxon>Agaricineae</taxon>
        <taxon>Hydnangiaceae</taxon>
        <taxon>Laccaria</taxon>
    </lineage>
</organism>
<gene>
    <name evidence="3" type="ORF">LACBIDRAFT_295434</name>
</gene>
<feature type="domain" description="DYW" evidence="2">
    <location>
        <begin position="852"/>
        <end position="922"/>
    </location>
</feature>
<dbReference type="GO" id="GO:0003723">
    <property type="term" value="F:RNA binding"/>
    <property type="evidence" value="ECO:0007669"/>
    <property type="project" value="InterPro"/>
</dbReference>
<dbReference type="PANTHER" id="PTHR47926">
    <property type="entry name" value="PENTATRICOPEPTIDE REPEAT-CONTAINING PROTEIN"/>
    <property type="match status" value="1"/>
</dbReference>
<dbReference type="RefSeq" id="XP_001886834.1">
    <property type="nucleotide sequence ID" value="XM_001886799.1"/>
</dbReference>
<dbReference type="InterPro" id="IPR011011">
    <property type="entry name" value="Znf_FYVE_PHD"/>
</dbReference>
<evidence type="ECO:0000256" key="1">
    <source>
        <dbReference type="SAM" id="MobiDB-lite"/>
    </source>
</evidence>
<feature type="compositionally biased region" description="Basic and acidic residues" evidence="1">
    <location>
        <begin position="176"/>
        <end position="191"/>
    </location>
</feature>
<dbReference type="HOGENOM" id="CLU_316178_0_0_1"/>
<dbReference type="InterPro" id="IPR046960">
    <property type="entry name" value="PPR_At4g14850-like_plant"/>
</dbReference>
<dbReference type="InterPro" id="IPR011990">
    <property type="entry name" value="TPR-like_helical_dom_sf"/>
</dbReference>
<dbReference type="GeneID" id="6082465"/>
<feature type="region of interest" description="Disordered" evidence="1">
    <location>
        <begin position="1"/>
        <end position="47"/>
    </location>
</feature>
<evidence type="ECO:0000259" key="2">
    <source>
        <dbReference type="Pfam" id="PF14432"/>
    </source>
</evidence>
<evidence type="ECO:0000313" key="3">
    <source>
        <dbReference type="EMBL" id="EDR02471.1"/>
    </source>
</evidence>
<dbReference type="GO" id="GO:0008270">
    <property type="term" value="F:zinc ion binding"/>
    <property type="evidence" value="ECO:0007669"/>
    <property type="project" value="InterPro"/>
</dbReference>